<comment type="caution">
    <text evidence="6">The sequence shown here is derived from an EMBL/GenBank/DDBJ whole genome shotgun (WGS) entry which is preliminary data.</text>
</comment>
<dbReference type="SMART" id="SM00411">
    <property type="entry name" value="BHL"/>
    <property type="match status" value="1"/>
</dbReference>
<dbReference type="SMART" id="SM00382">
    <property type="entry name" value="AAA"/>
    <property type="match status" value="1"/>
</dbReference>
<name>A0A0G0FWT0_9BACT</name>
<dbReference type="GO" id="GO:0003677">
    <property type="term" value="F:DNA binding"/>
    <property type="evidence" value="ECO:0007669"/>
    <property type="project" value="InterPro"/>
</dbReference>
<dbReference type="EMBL" id="LBSM01000006">
    <property type="protein sequence ID" value="KKQ18300.1"/>
    <property type="molecule type" value="Genomic_DNA"/>
</dbReference>
<dbReference type="PROSITE" id="PS00662">
    <property type="entry name" value="T2SP_E"/>
    <property type="match status" value="1"/>
</dbReference>
<dbReference type="PANTHER" id="PTHR30258">
    <property type="entry name" value="TYPE II SECRETION SYSTEM PROTEIN GSPE-RELATED"/>
    <property type="match status" value="1"/>
</dbReference>
<accession>A0A0G0FWT0</accession>
<proteinExistence type="inferred from homology"/>
<dbReference type="Pfam" id="PF00437">
    <property type="entry name" value="T2SSE"/>
    <property type="match status" value="1"/>
</dbReference>
<dbReference type="Gene3D" id="4.10.520.10">
    <property type="entry name" value="IHF-like DNA-binding proteins"/>
    <property type="match status" value="1"/>
</dbReference>
<sequence>MIIIDGGVLTSTDLKKAIAQKTAIAPEIVAKTLDIFQKTISTELSAGRSVNFPGFGNFVLIKYPPRTIKDVRNPAKTYLSLEKNKARFRPSIDFKKELQSQPAPPAGEDDSLFDRTINVRYIDLVKTTVPKKVLNLLPEHIARHYQVVPLEAKGNTLVVAMIDPEDREAIEFVKKKTGMDLDIRLCTQSDINHILDQYSAVSGELKKIIESAEEDEETPIQKAPNKEKMEEITETAPAAKIVQSLIKRAVREKASDIHVEPQEEEIVVRFREDGILKEIIKLPKEVQSGIISRIKILSDMKIDETRLPQDGRFQTVLDGAEVDFRVSTLPTVNGEKVVMRILDKSGGILTLEQLGLRGSAFEVLDNNIRKAHGMVLVTGPTGSGKTTTLYAVIDKIKNVGINIVTLEDPVEYRIPRINQSQVYTKINFTFANGLRSIVRQDPDVIMIGEIRDYETADMAIHAALTGHVVLSTLHTNDAAGAIPRMMDMKIEPFLINSSVNCIVAQRLCRRICDNCKEEMTVDDSEQKLVEEELKKMPEKEKRPEKIQFFHGKGCENCSNSGYKGRLGIFEVFDLKDNLKELVAKKASGTILGQEAVKNGMVSMKQDGILKIMDGLTTLEEVWRVTKD</sequence>
<dbReference type="Gene3D" id="3.40.50.300">
    <property type="entry name" value="P-loop containing nucleotide triphosphate hydrolases"/>
    <property type="match status" value="1"/>
</dbReference>
<dbReference type="SUPFAM" id="SSF160246">
    <property type="entry name" value="EspE N-terminal domain-like"/>
    <property type="match status" value="1"/>
</dbReference>
<dbReference type="InterPro" id="IPR003593">
    <property type="entry name" value="AAA+_ATPase"/>
</dbReference>
<dbReference type="InterPro" id="IPR037257">
    <property type="entry name" value="T2SS_E_N_sf"/>
</dbReference>
<dbReference type="AlphaFoldDB" id="A0A0G0FWT0"/>
<dbReference type="PATRIC" id="fig|1618331.3.peg.441"/>
<evidence type="ECO:0000313" key="7">
    <source>
        <dbReference type="Proteomes" id="UP000034508"/>
    </source>
</evidence>
<evidence type="ECO:0000256" key="3">
    <source>
        <dbReference type="ARBA" id="ARBA00022840"/>
    </source>
</evidence>
<dbReference type="GO" id="GO:0016887">
    <property type="term" value="F:ATP hydrolysis activity"/>
    <property type="evidence" value="ECO:0007669"/>
    <property type="project" value="TreeGrafter"/>
</dbReference>
<evidence type="ECO:0000256" key="2">
    <source>
        <dbReference type="ARBA" id="ARBA00022741"/>
    </source>
</evidence>
<dbReference type="InterPro" id="IPR027417">
    <property type="entry name" value="P-loop_NTPase"/>
</dbReference>
<dbReference type="InterPro" id="IPR007831">
    <property type="entry name" value="T2SS_GspE_N"/>
</dbReference>
<dbReference type="CDD" id="cd01129">
    <property type="entry name" value="PulE-GspE-like"/>
    <property type="match status" value="1"/>
</dbReference>
<evidence type="ECO:0000259" key="5">
    <source>
        <dbReference type="PROSITE" id="PS00662"/>
    </source>
</evidence>
<organism evidence="6 7">
    <name type="scientific">Berkelbacteria bacterium GW2011_GWA1_36_9</name>
    <dbReference type="NCBI Taxonomy" id="1618331"/>
    <lineage>
        <taxon>Bacteria</taxon>
        <taxon>Candidatus Berkelbacteria</taxon>
    </lineage>
</organism>
<dbReference type="FunFam" id="3.30.300.160:FF:000002">
    <property type="entry name" value="Type II secretion system protein E"/>
    <property type="match status" value="1"/>
</dbReference>
<dbReference type="FunFam" id="3.40.50.300:FF:000398">
    <property type="entry name" value="Type IV pilus assembly ATPase PilB"/>
    <property type="match status" value="1"/>
</dbReference>
<feature type="domain" description="Bacterial type II secretion system protein E" evidence="5">
    <location>
        <begin position="438"/>
        <end position="452"/>
    </location>
</feature>
<dbReference type="Proteomes" id="UP000034508">
    <property type="component" value="Unassembled WGS sequence"/>
</dbReference>
<reference evidence="6 7" key="1">
    <citation type="journal article" date="2015" name="Nature">
        <title>rRNA introns, odd ribosomes, and small enigmatic genomes across a large radiation of phyla.</title>
        <authorList>
            <person name="Brown C.T."/>
            <person name="Hug L.A."/>
            <person name="Thomas B.C."/>
            <person name="Sharon I."/>
            <person name="Castelle C.J."/>
            <person name="Singh A."/>
            <person name="Wilkins M.J."/>
            <person name="Williams K.H."/>
            <person name="Banfield J.F."/>
        </authorList>
    </citation>
    <scope>NUCLEOTIDE SEQUENCE [LARGE SCALE GENOMIC DNA]</scope>
</reference>
<dbReference type="Gene3D" id="3.30.450.90">
    <property type="match status" value="1"/>
</dbReference>
<dbReference type="InterPro" id="IPR001482">
    <property type="entry name" value="T2SS/T4SS_dom"/>
</dbReference>
<evidence type="ECO:0000256" key="1">
    <source>
        <dbReference type="ARBA" id="ARBA00006611"/>
    </source>
</evidence>
<dbReference type="SUPFAM" id="SSF52540">
    <property type="entry name" value="P-loop containing nucleoside triphosphate hydrolases"/>
    <property type="match status" value="1"/>
</dbReference>
<dbReference type="GO" id="GO:0030527">
    <property type="term" value="F:structural constituent of chromatin"/>
    <property type="evidence" value="ECO:0007669"/>
    <property type="project" value="InterPro"/>
</dbReference>
<dbReference type="GO" id="GO:0005524">
    <property type="term" value="F:ATP binding"/>
    <property type="evidence" value="ECO:0007669"/>
    <property type="project" value="UniProtKB-KW"/>
</dbReference>
<dbReference type="Gene3D" id="3.30.300.160">
    <property type="entry name" value="Type II secretion system, protein E, N-terminal domain"/>
    <property type="match status" value="1"/>
</dbReference>
<dbReference type="Pfam" id="PF05157">
    <property type="entry name" value="MshEN"/>
    <property type="match status" value="1"/>
</dbReference>
<keyword evidence="3" id="KW-0067">ATP-binding</keyword>
<evidence type="ECO:0000256" key="4">
    <source>
        <dbReference type="RuleBase" id="RU003939"/>
    </source>
</evidence>
<dbReference type="SUPFAM" id="SSF47729">
    <property type="entry name" value="IHF-like DNA-binding proteins"/>
    <property type="match status" value="1"/>
</dbReference>
<evidence type="ECO:0000313" key="6">
    <source>
        <dbReference type="EMBL" id="KKQ18300.1"/>
    </source>
</evidence>
<comment type="similarity">
    <text evidence="4">Belongs to the bacterial histone-like protein family.</text>
</comment>
<keyword evidence="2" id="KW-0547">Nucleotide-binding</keyword>
<comment type="similarity">
    <text evidence="1">Belongs to the GSP E family.</text>
</comment>
<dbReference type="InterPro" id="IPR000119">
    <property type="entry name" value="Hist_DNA-bd"/>
</dbReference>
<dbReference type="GO" id="GO:0005886">
    <property type="term" value="C:plasma membrane"/>
    <property type="evidence" value="ECO:0007669"/>
    <property type="project" value="TreeGrafter"/>
</dbReference>
<dbReference type="PANTHER" id="PTHR30258:SF1">
    <property type="entry name" value="PROTEIN TRANSPORT PROTEIN HOFB HOMOLOG"/>
    <property type="match status" value="1"/>
</dbReference>
<dbReference type="Pfam" id="PF00216">
    <property type="entry name" value="Bac_DNA_binding"/>
    <property type="match status" value="1"/>
</dbReference>
<protein>
    <submittedName>
        <fullName evidence="6">Type II secretion system protein E (GspE)</fullName>
    </submittedName>
</protein>
<gene>
    <name evidence="6" type="ORF">US31_C0006G0031</name>
</gene>
<dbReference type="InterPro" id="IPR010992">
    <property type="entry name" value="IHF-like_DNA-bd_dom_sf"/>
</dbReference>